<proteinExistence type="inferred from homology"/>
<comment type="pathway">
    <text evidence="1">Secondary metabolite biosynthesis; hopanoid biosynthesis.</text>
</comment>
<feature type="domain" description="Squalene cyclase N-terminal" evidence="6">
    <location>
        <begin position="73"/>
        <end position="197"/>
    </location>
</feature>
<evidence type="ECO:0000313" key="7">
    <source>
        <dbReference type="EMBL" id="ADG66747.1"/>
    </source>
</evidence>
<evidence type="ECO:0000256" key="1">
    <source>
        <dbReference type="ARBA" id="ARBA00004999"/>
    </source>
</evidence>
<reference evidence="7 8" key="1">
    <citation type="journal article" date="2010" name="Stand. Genomic Sci.">
        <title>Complete genome sequence of Planctomyces limnophilus type strain (Mu 290).</title>
        <authorList>
            <person name="Labutti K."/>
            <person name="Sikorski J."/>
            <person name="Schneider S."/>
            <person name="Nolan M."/>
            <person name="Lucas S."/>
            <person name="Glavina Del Rio T."/>
            <person name="Tice H."/>
            <person name="Cheng J.F."/>
            <person name="Goodwin L."/>
            <person name="Pitluck S."/>
            <person name="Liolios K."/>
            <person name="Ivanova N."/>
            <person name="Mavromatis K."/>
            <person name="Mikhailova N."/>
            <person name="Pati A."/>
            <person name="Chen A."/>
            <person name="Palaniappan K."/>
            <person name="Land M."/>
            <person name="Hauser L."/>
            <person name="Chang Y.J."/>
            <person name="Jeffries C.D."/>
            <person name="Tindall B.J."/>
            <person name="Rohde M."/>
            <person name="Goker M."/>
            <person name="Woyke T."/>
            <person name="Bristow J."/>
            <person name="Eisen J.A."/>
            <person name="Markowitz V."/>
            <person name="Hugenholtz P."/>
            <person name="Kyrpides N.C."/>
            <person name="Klenk H.P."/>
            <person name="Lapidus A."/>
        </authorList>
    </citation>
    <scope>NUCLEOTIDE SEQUENCE [LARGE SCALE GENOMIC DNA]</scope>
    <source>
        <strain evidence="8">ATCC 43296 / DSM 3776 / IFAM 1008 / 290</strain>
    </source>
</reference>
<dbReference type="InterPro" id="IPR032696">
    <property type="entry name" value="SQ_cyclase_C"/>
</dbReference>
<feature type="domain" description="Squalene cyclase C-terminal" evidence="5">
    <location>
        <begin position="305"/>
        <end position="638"/>
    </location>
</feature>
<dbReference type="Gene3D" id="1.50.10.20">
    <property type="match status" value="2"/>
</dbReference>
<evidence type="ECO:0000256" key="3">
    <source>
        <dbReference type="ARBA" id="ARBA00022737"/>
    </source>
</evidence>
<evidence type="ECO:0000256" key="2">
    <source>
        <dbReference type="ARBA" id="ARBA00009755"/>
    </source>
</evidence>
<accession>D5SSJ9</accession>
<dbReference type="STRING" id="521674.Plim_0903"/>
<feature type="compositionally biased region" description="Acidic residues" evidence="4">
    <location>
        <begin position="558"/>
        <end position="568"/>
    </location>
</feature>
<keyword evidence="8" id="KW-1185">Reference proteome</keyword>
<protein>
    <submittedName>
        <fullName evidence="7">Squalene cyclase-like protein</fullName>
    </submittedName>
</protein>
<dbReference type="KEGG" id="plm:Plim_0903"/>
<dbReference type="RefSeq" id="WP_013109178.1">
    <property type="nucleotide sequence ID" value="NC_014148.1"/>
</dbReference>
<dbReference type="GO" id="GO:0005811">
    <property type="term" value="C:lipid droplet"/>
    <property type="evidence" value="ECO:0007669"/>
    <property type="project" value="InterPro"/>
</dbReference>
<dbReference type="PANTHER" id="PTHR11764:SF20">
    <property type="entry name" value="LANOSTEROL SYNTHASE"/>
    <property type="match status" value="1"/>
</dbReference>
<dbReference type="Proteomes" id="UP000002220">
    <property type="component" value="Chromosome"/>
</dbReference>
<dbReference type="HOGENOM" id="CLU_395273_0_0_0"/>
<comment type="similarity">
    <text evidence="2">Belongs to the terpene cyclase/mutase family.</text>
</comment>
<dbReference type="SUPFAM" id="SSF48239">
    <property type="entry name" value="Terpenoid cyclases/Protein prenyltransferases"/>
    <property type="match status" value="2"/>
</dbReference>
<evidence type="ECO:0000256" key="4">
    <source>
        <dbReference type="SAM" id="MobiDB-lite"/>
    </source>
</evidence>
<organism evidence="7 8">
    <name type="scientific">Planctopirus limnophila (strain ATCC 43296 / DSM 3776 / IFAM 1008 / Mu 290)</name>
    <name type="common">Planctomyces limnophilus</name>
    <dbReference type="NCBI Taxonomy" id="521674"/>
    <lineage>
        <taxon>Bacteria</taxon>
        <taxon>Pseudomonadati</taxon>
        <taxon>Planctomycetota</taxon>
        <taxon>Planctomycetia</taxon>
        <taxon>Planctomycetales</taxon>
        <taxon>Planctomycetaceae</taxon>
        <taxon>Planctopirus</taxon>
    </lineage>
</organism>
<dbReference type="InterPro" id="IPR008930">
    <property type="entry name" value="Terpenoid_cyclase/PrenylTrfase"/>
</dbReference>
<dbReference type="AlphaFoldDB" id="D5SSJ9"/>
<sequence>MEDLTQKLQQALQLASRALLNERVRPGLAHWEGELSTSALSTATAVMALFQYAKCQQASGRLQKVFDGKSEGDWRLIEQGLAWLLQHQLADGGWGDTDKSISNISTTMLAHATLVACREAVRQKSLVLNASDIDAAIERSGRLIEELGGIQAIRDRYGKDHTFSVPILTHAALAGLVSWNEIPALPYELALLPHRFFEVIQLPVVSYALPALIAIGQTLHLRQRTWNPWWWVRRAAIPGTLQKLQSIQPESGGFLEATPLTSFVTMCLASVGRVDHPVTQAGLKFIRDSVRPDGSWPIDTNLATWVTTLSINHLGAEAFSSDEREALMRWLLQQQYRTMHPYTNAAPGGWAWTNLSGGVPDADDTPGAMLALMELDRVSVSSQESLSIEQALYQAALWLIKLQNRDGGWPTFCRGWGALPFDRSSNDITAHCLRALIQYERRLNDVTVDATGDTTSRPLAVEVPSPKLREQMQRSIQQGFEYLEKTQREDGSWLPLWFGNQHSPDDENPLYGTARVLLAYADAGLEGSSAALRGCDWLVRHQHADGAWGPGTSIETADTSDAESDVEGEPASIEETALALMALCRFDATHNVLHRGASWLITKVENETWREPTPIGFYFAKLWYYEKLYPQVFTVGALKALALRLGSALTTVSENEPAPSSAEPPIPPIATDRVADSMHLQRTSPSINLANGGITLA</sequence>
<dbReference type="InterPro" id="IPR018333">
    <property type="entry name" value="Squalene_cyclase"/>
</dbReference>
<dbReference type="OrthoDB" id="9758578at2"/>
<keyword evidence="3" id="KW-0677">Repeat</keyword>
<evidence type="ECO:0000313" key="8">
    <source>
        <dbReference type="Proteomes" id="UP000002220"/>
    </source>
</evidence>
<evidence type="ECO:0000259" key="6">
    <source>
        <dbReference type="Pfam" id="PF13249"/>
    </source>
</evidence>
<feature type="region of interest" description="Disordered" evidence="4">
    <location>
        <begin position="549"/>
        <end position="569"/>
    </location>
</feature>
<dbReference type="Pfam" id="PF13243">
    <property type="entry name" value="SQHop_cyclase_C"/>
    <property type="match status" value="1"/>
</dbReference>
<dbReference type="EMBL" id="CP001744">
    <property type="protein sequence ID" value="ADG66747.1"/>
    <property type="molecule type" value="Genomic_DNA"/>
</dbReference>
<name>D5SSJ9_PLAL2</name>
<dbReference type="eggNOG" id="COG1657">
    <property type="taxonomic scope" value="Bacteria"/>
</dbReference>
<evidence type="ECO:0000259" key="5">
    <source>
        <dbReference type="Pfam" id="PF13243"/>
    </source>
</evidence>
<dbReference type="GO" id="GO:0016104">
    <property type="term" value="P:triterpenoid biosynthetic process"/>
    <property type="evidence" value="ECO:0007669"/>
    <property type="project" value="InterPro"/>
</dbReference>
<dbReference type="InterPro" id="IPR032697">
    <property type="entry name" value="SQ_cyclase_N"/>
</dbReference>
<gene>
    <name evidence="7" type="ordered locus">Plim_0903</name>
</gene>
<dbReference type="UniPathway" id="UPA00337"/>
<dbReference type="PANTHER" id="PTHR11764">
    <property type="entry name" value="TERPENE CYCLASE/MUTASE FAMILY MEMBER"/>
    <property type="match status" value="1"/>
</dbReference>
<dbReference type="Pfam" id="PF13249">
    <property type="entry name" value="SQHop_cyclase_N"/>
    <property type="match status" value="1"/>
</dbReference>
<dbReference type="GO" id="GO:0016866">
    <property type="term" value="F:intramolecular transferase activity"/>
    <property type="evidence" value="ECO:0007669"/>
    <property type="project" value="InterPro"/>
</dbReference>